<dbReference type="AlphaFoldDB" id="A0A8H7URK3"/>
<evidence type="ECO:0000313" key="2">
    <source>
        <dbReference type="Proteomes" id="UP000603453"/>
    </source>
</evidence>
<comment type="caution">
    <text evidence="1">The sequence shown here is derived from an EMBL/GenBank/DDBJ whole genome shotgun (WGS) entry which is preliminary data.</text>
</comment>
<dbReference type="EMBL" id="JAEPRD010000157">
    <property type="protein sequence ID" value="KAG2195951.1"/>
    <property type="molecule type" value="Genomic_DNA"/>
</dbReference>
<sequence length="298" mass="33189">MTPQFDTKDNFYLSDKDIQQLLSKLDEGTETAINLRSLLCYKTAQLNELVSQLQLIDQVLFNVEHGTEQIELVLKDVISAGQEKLLHAQATLDSAIKSADTLYSKKPAAMASKGQKKAMVHKVNSLLTQLGIHSHYKIDDDLVVLQKAFLDLDLAKNIATTIKSDLKHRSTLIKSKNAPLHQIQQMGAGIRKQVSLYRSYTQNAPLLINNQDAIAILDREDQWVSKVNTYTLMNHVILTNIHSLLSLKIGSRQTSSALLLISRHTTSSKAKSKEPQGPGSTLRLRNMLAKRKPASIVC</sequence>
<accession>A0A8H7URK3</accession>
<name>A0A8H7URK3_9FUNG</name>
<gene>
    <name evidence="1" type="ORF">INT47_007087</name>
</gene>
<protein>
    <submittedName>
        <fullName evidence="1">Uncharacterized protein</fullName>
    </submittedName>
</protein>
<organism evidence="1 2">
    <name type="scientific">Mucor saturninus</name>
    <dbReference type="NCBI Taxonomy" id="64648"/>
    <lineage>
        <taxon>Eukaryota</taxon>
        <taxon>Fungi</taxon>
        <taxon>Fungi incertae sedis</taxon>
        <taxon>Mucoromycota</taxon>
        <taxon>Mucoromycotina</taxon>
        <taxon>Mucoromycetes</taxon>
        <taxon>Mucorales</taxon>
        <taxon>Mucorineae</taxon>
        <taxon>Mucoraceae</taxon>
        <taxon>Mucor</taxon>
    </lineage>
</organism>
<keyword evidence="2" id="KW-1185">Reference proteome</keyword>
<evidence type="ECO:0000313" key="1">
    <source>
        <dbReference type="EMBL" id="KAG2195951.1"/>
    </source>
</evidence>
<proteinExistence type="predicted"/>
<reference evidence="1" key="1">
    <citation type="submission" date="2020-12" db="EMBL/GenBank/DDBJ databases">
        <title>Metabolic potential, ecology and presence of endohyphal bacteria is reflected in genomic diversity of Mucoromycotina.</title>
        <authorList>
            <person name="Muszewska A."/>
            <person name="Okrasinska A."/>
            <person name="Steczkiewicz K."/>
            <person name="Drgas O."/>
            <person name="Orlowska M."/>
            <person name="Perlinska-Lenart U."/>
            <person name="Aleksandrzak-Piekarczyk T."/>
            <person name="Szatraj K."/>
            <person name="Zielenkiewicz U."/>
            <person name="Pilsyk S."/>
            <person name="Malc E."/>
            <person name="Mieczkowski P."/>
            <person name="Kruszewska J.S."/>
            <person name="Biernat P."/>
            <person name="Pawlowska J."/>
        </authorList>
    </citation>
    <scope>NUCLEOTIDE SEQUENCE</scope>
    <source>
        <strain evidence="1">WA0000017839</strain>
    </source>
</reference>
<dbReference type="OrthoDB" id="2281507at2759"/>
<dbReference type="Proteomes" id="UP000603453">
    <property type="component" value="Unassembled WGS sequence"/>
</dbReference>